<evidence type="ECO:0000256" key="8">
    <source>
        <dbReference type="ARBA" id="ARBA00023264"/>
    </source>
</evidence>
<dbReference type="PROSITE" id="PS50035">
    <property type="entry name" value="PLD"/>
    <property type="match status" value="1"/>
</dbReference>
<dbReference type="InterPro" id="IPR001736">
    <property type="entry name" value="PLipase_D/transphosphatidylase"/>
</dbReference>
<comment type="caution">
    <text evidence="13">The sequence shown here is derived from an EMBL/GenBank/DDBJ whole genome shotgun (WGS) entry which is preliminary data.</text>
</comment>
<keyword evidence="3 10" id="KW-0444">Lipid biosynthesis</keyword>
<comment type="pathway">
    <text evidence="1 10">Phospholipid metabolism; phosphatidylglycerol biosynthesis; phosphatidylglycerol from CDP-diacylglycerol: step 1/2.</text>
</comment>
<comment type="function">
    <text evidence="10">Functions in the biosynthesis of the anionic phospholipids phosphatidylglycerol and cardiolipin.</text>
</comment>
<dbReference type="PIRSF" id="PIRSF000850">
    <property type="entry name" value="Phospholipase_D_PSS"/>
    <property type="match status" value="1"/>
</dbReference>
<keyword evidence="7 10" id="KW-0594">Phospholipid biosynthesis</keyword>
<dbReference type="AlphaFoldDB" id="A0A4T0FKD6"/>
<keyword evidence="8 10" id="KW-1208">Phospholipid metabolism</keyword>
<dbReference type="Pfam" id="PF13091">
    <property type="entry name" value="PLDc_2"/>
    <property type="match status" value="1"/>
</dbReference>
<dbReference type="SMART" id="SM00155">
    <property type="entry name" value="PLDc"/>
    <property type="match status" value="2"/>
</dbReference>
<keyword evidence="10" id="KW-0547">Nucleotide-binding</keyword>
<evidence type="ECO:0000256" key="4">
    <source>
        <dbReference type="ARBA" id="ARBA00022679"/>
    </source>
</evidence>
<evidence type="ECO:0000256" key="10">
    <source>
        <dbReference type="RuleBase" id="RU365024"/>
    </source>
</evidence>
<gene>
    <name evidence="13" type="ORF">E3P99_02785</name>
</gene>
<feature type="region of interest" description="Disordered" evidence="11">
    <location>
        <begin position="234"/>
        <end position="293"/>
    </location>
</feature>
<evidence type="ECO:0000256" key="9">
    <source>
        <dbReference type="ARBA" id="ARBA00048586"/>
    </source>
</evidence>
<dbReference type="OrthoDB" id="10250191at2759"/>
<dbReference type="GO" id="GO:0032049">
    <property type="term" value="P:cardiolipin biosynthetic process"/>
    <property type="evidence" value="ECO:0007669"/>
    <property type="project" value="InterPro"/>
</dbReference>
<dbReference type="Proteomes" id="UP000310189">
    <property type="component" value="Unassembled WGS sequence"/>
</dbReference>
<comment type="subcellular location">
    <subcellularLocation>
        <location evidence="10">Mitochondrion</location>
    </subcellularLocation>
</comment>
<dbReference type="CDD" id="cd09137">
    <property type="entry name" value="PLDc_PGS1_euk_2"/>
    <property type="match status" value="1"/>
</dbReference>
<dbReference type="SUPFAM" id="SSF56024">
    <property type="entry name" value="Phospholipase D/nuclease"/>
    <property type="match status" value="2"/>
</dbReference>
<evidence type="ECO:0000256" key="3">
    <source>
        <dbReference type="ARBA" id="ARBA00022516"/>
    </source>
</evidence>
<evidence type="ECO:0000256" key="11">
    <source>
        <dbReference type="SAM" id="MobiDB-lite"/>
    </source>
</evidence>
<dbReference type="GO" id="GO:0005739">
    <property type="term" value="C:mitochondrion"/>
    <property type="evidence" value="ECO:0007669"/>
    <property type="project" value="UniProtKB-SubCell"/>
</dbReference>
<dbReference type="EMBL" id="SPNW01000042">
    <property type="protein sequence ID" value="TIA88125.1"/>
    <property type="molecule type" value="Genomic_DNA"/>
</dbReference>
<protein>
    <recommendedName>
        <fullName evidence="10">CDP-diacylglycerol--glycerol-3-phosphate 3-phosphatidyltransferase</fullName>
        <ecNumber evidence="10">2.7.8.5</ecNumber>
    </recommendedName>
</protein>
<keyword evidence="5" id="KW-0677">Repeat</keyword>
<dbReference type="InterPro" id="IPR016270">
    <property type="entry name" value="PGS1"/>
</dbReference>
<comment type="catalytic activity">
    <reaction evidence="9 10">
        <text>a CDP-1,2-diacyl-sn-glycerol + sn-glycerol 3-phosphate = a 1,2-diacyl-sn-glycero-3-phospho-(1'-sn-glycero-3'-phosphate) + CMP + H(+)</text>
        <dbReference type="Rhea" id="RHEA:12593"/>
        <dbReference type="ChEBI" id="CHEBI:15378"/>
        <dbReference type="ChEBI" id="CHEBI:57597"/>
        <dbReference type="ChEBI" id="CHEBI:58332"/>
        <dbReference type="ChEBI" id="CHEBI:60110"/>
        <dbReference type="ChEBI" id="CHEBI:60377"/>
        <dbReference type="EC" id="2.7.8.5"/>
    </reaction>
</comment>
<feature type="domain" description="PLD phosphodiesterase" evidence="12">
    <location>
        <begin position="173"/>
        <end position="199"/>
    </location>
</feature>
<feature type="compositionally biased region" description="Low complexity" evidence="11">
    <location>
        <begin position="234"/>
        <end position="248"/>
    </location>
</feature>
<reference evidence="13 14" key="1">
    <citation type="submission" date="2019-03" db="EMBL/GenBank/DDBJ databases">
        <title>Sequencing 23 genomes of Wallemia ichthyophaga.</title>
        <authorList>
            <person name="Gostincar C."/>
        </authorList>
    </citation>
    <scope>NUCLEOTIDE SEQUENCE [LARGE SCALE GENOMIC DNA]</scope>
    <source>
        <strain evidence="13 14">EXF-5753</strain>
    </source>
</reference>
<sequence>MRRFLRCANYTRNRSISTTSVHSASASPTSPASLTLPVRIDEMHGWLRERYPSFRARSQQIELLSNPADFHRRFIKGIEEAQRSIYISTLYIGEEQHEMIQLLGRRLRENGQLTLTILADYNRCTRNTLPQSPASLVATLVQEFGSRVRVYLYRPNTKLGIWEKLIPPRFNEGFGTQHTKIYCFDDSVLLSGANLNTSYFRDRQDRYMQIHEHPRLTEYLRAFVEQLTRFSHELSCGSSSSSRSSRSSRSAEKSESEGEGDSDANGASSSTTLERSRSRADTSKPPSYTLHWNNEAPASAFSSSAFTEMTNFSQSYRCTDTDADGDDGDTVIYPLIQSGLWGVREEEEAIKYLLEAVNGIPGSRVDVTSGYFSLGEEYKKRIVDSRVPTSIIAASPHANGFLGSRGVSGRIPEAYTHLESKFYAACVRHARNTTLALKEWRRDGWTYHCKGVWVRNDKDTEDSMATFIGSSNLSGRSTDLDLELSFLVFTHGETLKERLGEEVEDLDGNSMVVDESTFALPERKVSLFTRLLLWMGVDKML</sequence>
<accession>A0A4T0FKD6</accession>
<dbReference type="PANTHER" id="PTHR12586:SF1">
    <property type="entry name" value="CDP-DIACYLGLYCEROL--GLYCEROL-3-PHOSPHATE 3-PHOSPHATIDYLTRANSFERASE, MITOCHONDRIAL"/>
    <property type="match status" value="1"/>
</dbReference>
<organism evidence="13 14">
    <name type="scientific">Wallemia hederae</name>
    <dbReference type="NCBI Taxonomy" id="1540922"/>
    <lineage>
        <taxon>Eukaryota</taxon>
        <taxon>Fungi</taxon>
        <taxon>Dikarya</taxon>
        <taxon>Basidiomycota</taxon>
        <taxon>Wallemiomycotina</taxon>
        <taxon>Wallemiomycetes</taxon>
        <taxon>Wallemiales</taxon>
        <taxon>Wallemiaceae</taxon>
        <taxon>Wallemia</taxon>
    </lineage>
</organism>
<dbReference type="UniPathway" id="UPA00084">
    <property type="reaction ID" value="UER00503"/>
</dbReference>
<dbReference type="InterPro" id="IPR025202">
    <property type="entry name" value="PLD-like_dom"/>
</dbReference>
<keyword evidence="10" id="KW-0496">Mitochondrion</keyword>
<evidence type="ECO:0000313" key="14">
    <source>
        <dbReference type="Proteomes" id="UP000310189"/>
    </source>
</evidence>
<dbReference type="EC" id="2.7.8.5" evidence="10"/>
<keyword evidence="4 10" id="KW-0808">Transferase</keyword>
<evidence type="ECO:0000256" key="2">
    <source>
        <dbReference type="ARBA" id="ARBA00010682"/>
    </source>
</evidence>
<keyword evidence="10" id="KW-0067">ATP-binding</keyword>
<dbReference type="CDD" id="cd09135">
    <property type="entry name" value="PLDc_PGS1_euk_1"/>
    <property type="match status" value="1"/>
</dbReference>
<comment type="similarity">
    <text evidence="2 10">Belongs to the CDP-alcohol phosphatidyltransferase class-II family.</text>
</comment>
<dbReference type="GO" id="GO:0008444">
    <property type="term" value="F:CDP-diacylglycerol-glycerol-3-phosphate 3-phosphatidyltransferase activity"/>
    <property type="evidence" value="ECO:0007669"/>
    <property type="project" value="UniProtKB-EC"/>
</dbReference>
<name>A0A4T0FKD6_9BASI</name>
<evidence type="ECO:0000256" key="6">
    <source>
        <dbReference type="ARBA" id="ARBA00023098"/>
    </source>
</evidence>
<evidence type="ECO:0000256" key="7">
    <source>
        <dbReference type="ARBA" id="ARBA00023209"/>
    </source>
</evidence>
<keyword evidence="14" id="KW-1185">Reference proteome</keyword>
<dbReference type="GO" id="GO:0005524">
    <property type="term" value="F:ATP binding"/>
    <property type="evidence" value="ECO:0007669"/>
    <property type="project" value="UniProtKB-KW"/>
</dbReference>
<evidence type="ECO:0000259" key="12">
    <source>
        <dbReference type="PROSITE" id="PS50035"/>
    </source>
</evidence>
<keyword evidence="6 10" id="KW-0443">Lipid metabolism</keyword>
<dbReference type="PANTHER" id="PTHR12586">
    <property type="entry name" value="CDP-DIACYLGLYCEROL--SERINE O-PHOSPHATIDYLTRANSFERASE"/>
    <property type="match status" value="1"/>
</dbReference>
<proteinExistence type="inferred from homology"/>
<evidence type="ECO:0000256" key="1">
    <source>
        <dbReference type="ARBA" id="ARBA00005042"/>
    </source>
</evidence>
<evidence type="ECO:0000313" key="13">
    <source>
        <dbReference type="EMBL" id="TIA88125.1"/>
    </source>
</evidence>
<evidence type="ECO:0000256" key="5">
    <source>
        <dbReference type="ARBA" id="ARBA00022737"/>
    </source>
</evidence>
<dbReference type="Gene3D" id="3.30.870.10">
    <property type="entry name" value="Endonuclease Chain A"/>
    <property type="match status" value="2"/>
</dbReference>